<name>A0A154QFS9_9GAMM</name>
<evidence type="ECO:0000256" key="1">
    <source>
        <dbReference type="SAM" id="MobiDB-lite"/>
    </source>
</evidence>
<keyword evidence="4" id="KW-1185">Reference proteome</keyword>
<protein>
    <recommendedName>
        <fullName evidence="2">DUF6969 domain-containing protein</fullName>
    </recommendedName>
</protein>
<dbReference type="eggNOG" id="ENOG502ZCN0">
    <property type="taxonomic scope" value="Bacteria"/>
</dbReference>
<feature type="region of interest" description="Disordered" evidence="1">
    <location>
        <begin position="1"/>
        <end position="28"/>
    </location>
</feature>
<dbReference type="STRING" id="416169.RHOFW104T7_18025"/>
<reference evidence="3 4" key="1">
    <citation type="journal article" date="2016" name="MBio">
        <title>Lateral Gene Transfer in a Heavy Metal-Contaminated-Groundwater Microbial Community.</title>
        <authorList>
            <person name="Hemme C.L."/>
            <person name="Green S.J."/>
            <person name="Rishishwar L."/>
            <person name="Prakash O."/>
            <person name="Pettenato A."/>
            <person name="Chakraborty R."/>
            <person name="Deutschbauer A.M."/>
            <person name="Van Nostrand J.D."/>
            <person name="Wu L."/>
            <person name="He Z."/>
            <person name="Jordan I.K."/>
            <person name="Hazen T.C."/>
            <person name="Arkin A.P."/>
            <person name="Kostka J.E."/>
            <person name="Zhou J."/>
        </authorList>
    </citation>
    <scope>NUCLEOTIDE SEQUENCE [LARGE SCALE GENOMIC DNA]</scope>
    <source>
        <strain evidence="3 4">FW104-T7</strain>
    </source>
</reference>
<gene>
    <name evidence="3" type="ORF">RHOFW104T7_18025</name>
</gene>
<proteinExistence type="predicted"/>
<dbReference type="Pfam" id="PF22308">
    <property type="entry name" value="DUF6969"/>
    <property type="match status" value="1"/>
</dbReference>
<evidence type="ECO:0000313" key="4">
    <source>
        <dbReference type="Proteomes" id="UP000076131"/>
    </source>
</evidence>
<dbReference type="AlphaFoldDB" id="A0A154QFS9"/>
<evidence type="ECO:0000259" key="2">
    <source>
        <dbReference type="Pfam" id="PF22308"/>
    </source>
</evidence>
<organism evidence="3 4">
    <name type="scientific">Rhodanobacter thiooxydans</name>
    <dbReference type="NCBI Taxonomy" id="416169"/>
    <lineage>
        <taxon>Bacteria</taxon>
        <taxon>Pseudomonadati</taxon>
        <taxon>Pseudomonadota</taxon>
        <taxon>Gammaproteobacteria</taxon>
        <taxon>Lysobacterales</taxon>
        <taxon>Rhodanobacteraceae</taxon>
        <taxon>Rhodanobacter</taxon>
    </lineage>
</organism>
<feature type="domain" description="DUF6969" evidence="2">
    <location>
        <begin position="30"/>
        <end position="231"/>
    </location>
</feature>
<dbReference type="InterPro" id="IPR054242">
    <property type="entry name" value="DUF6969"/>
</dbReference>
<dbReference type="EMBL" id="LVJS01000054">
    <property type="protein sequence ID" value="KZC22776.1"/>
    <property type="molecule type" value="Genomic_DNA"/>
</dbReference>
<evidence type="ECO:0000313" key="3">
    <source>
        <dbReference type="EMBL" id="KZC22776.1"/>
    </source>
</evidence>
<comment type="caution">
    <text evidence="3">The sequence shown here is derived from an EMBL/GenBank/DDBJ whole genome shotgun (WGS) entry which is preliminary data.</text>
</comment>
<dbReference type="Proteomes" id="UP000076131">
    <property type="component" value="Unassembled WGS sequence"/>
</dbReference>
<accession>A0A154QFS9</accession>
<sequence>MRSQVRCPALMAPASGRRPRAPVGGTDADAAGQRLLETYAALAARGEHLLHGLLAGKPPRQWQHYPENDAIDRVSGYQWFYHSHSPEDRSGASEHGHFHLFACRPLWAGRLRSGAEKAFAALTGDPQVSVTTRHLLGMGMSAKGVPTSLFTVNSWVTGDLMLSAAGTERLLARMRLDTGHASIDAVLESVVALCAGEIHEVMAARDATLSSRPVHGVLADRNLELLSEMVIAL</sequence>